<dbReference type="InterPro" id="IPR011048">
    <property type="entry name" value="Haem_d1_sf"/>
</dbReference>
<dbReference type="NCBIfam" id="NF038117">
    <property type="entry name" value="choice_anch_I"/>
    <property type="match status" value="1"/>
</dbReference>
<organism evidence="4 5">
    <name type="scientific">Corynebacterium kalinowskii</name>
    <dbReference type="NCBI Taxonomy" id="2675216"/>
    <lineage>
        <taxon>Bacteria</taxon>
        <taxon>Bacillati</taxon>
        <taxon>Actinomycetota</taxon>
        <taxon>Actinomycetes</taxon>
        <taxon>Mycobacteriales</taxon>
        <taxon>Corynebacteriaceae</taxon>
        <taxon>Corynebacterium</taxon>
    </lineage>
</organism>
<dbReference type="SUPFAM" id="SSF51004">
    <property type="entry name" value="C-terminal (heme d1) domain of cytochrome cd1-nitrite reductase"/>
    <property type="match status" value="1"/>
</dbReference>
<dbReference type="InterPro" id="IPR015943">
    <property type="entry name" value="WD40/YVTN_repeat-like_dom_sf"/>
</dbReference>
<gene>
    <name evidence="4" type="ORF">CKALI_07505</name>
</gene>
<evidence type="ECO:0000313" key="4">
    <source>
        <dbReference type="EMBL" id="QGU02363.1"/>
    </source>
</evidence>
<name>A0A6B8VDW5_9CORY</name>
<dbReference type="PANTHER" id="PTHR46928:SF1">
    <property type="entry name" value="MESENCHYME-SPECIFIC CELL SURFACE GLYCOPROTEIN"/>
    <property type="match status" value="1"/>
</dbReference>
<feature type="chain" id="PRO_5025668325" description="Choice-of-anchor I domain-containing protein" evidence="2">
    <location>
        <begin position="27"/>
        <end position="593"/>
    </location>
</feature>
<dbReference type="Gene3D" id="2.130.10.10">
    <property type="entry name" value="YVTN repeat-like/Quinoprotein amine dehydrogenase"/>
    <property type="match status" value="1"/>
</dbReference>
<feature type="transmembrane region" description="Helical" evidence="1">
    <location>
        <begin position="553"/>
        <end position="573"/>
    </location>
</feature>
<reference evidence="5" key="1">
    <citation type="submission" date="2019-11" db="EMBL/GenBank/DDBJ databases">
        <title>Complete genome sequence of Corynebacterium kalinowskii 1959, a novel Corynebacterium species isolated from soil of a small paddock in Vilsendorf, Germany.</title>
        <authorList>
            <person name="Schaffert L."/>
            <person name="Ruwe M."/>
            <person name="Milse J."/>
            <person name="Hanuschka K."/>
            <person name="Ortseifen V."/>
            <person name="Droste J."/>
            <person name="Brandt D."/>
            <person name="Schlueter L."/>
            <person name="Kutter Y."/>
            <person name="Vinke S."/>
            <person name="Viehoefer P."/>
            <person name="Jacob L."/>
            <person name="Luebke N.-C."/>
            <person name="Schulte-Berndt E."/>
            <person name="Hain C."/>
            <person name="Linder M."/>
            <person name="Schmidt P."/>
            <person name="Wollenschlaeger L."/>
            <person name="Luttermann T."/>
            <person name="Thieme E."/>
            <person name="Hassa J."/>
            <person name="Haak M."/>
            <person name="Wittchen M."/>
            <person name="Mentz A."/>
            <person name="Persicke M."/>
            <person name="Busche T."/>
            <person name="Ruckert C."/>
        </authorList>
    </citation>
    <scope>NUCLEOTIDE SEQUENCE [LARGE SCALE GENOMIC DNA]</scope>
    <source>
        <strain evidence="5">1959</strain>
    </source>
</reference>
<dbReference type="InterPro" id="IPR055188">
    <property type="entry name" value="Choice_anch_I"/>
</dbReference>
<evidence type="ECO:0000256" key="2">
    <source>
        <dbReference type="SAM" id="SignalP"/>
    </source>
</evidence>
<accession>A0A6B8VDW5</accession>
<sequence length="593" mass="61767">MKTRFGAIATALAASATLMLTSTAQAAIVAAPITQIAAGATITDIKPIGTHETGVFEKSAAEIVVYHAASKRLMVVNALSGSITVLDASDPTKLTELHTVSAGAGTTVNSVAVRADGLAVAAVEPENKTDNGSVIFFDAAGKGEILGSLPVGALPDMVTISEDGKYALVANEGEPAVDYSVDPDGSVSVITLPKNLAAATEVNTATFDAFEGKLPEGVRVFGPKGTDVQNLEPEYISTKDGKAYVTLQENNAVAVIDIATATVEKLLPLGTVDHSVVPFDFSDKDGKVELRNAPVKALLLPDAIGTYTAGGQTYFVTANEGDSRDWDGYSEEKRVAKLKLSEGFQGLTAEEIEALQAEENLGRLKVTTSLGKNDAGTYDELYAFGGRGFSIFDAEGNRVFNSDAQFEEILSGIDGVLFNSDHTENTLDDRSDDKGPEAEGLAIGKIGDRTFAFIGLERVSGVMIYDITDPSAAKFEAYINNRDFTADPTTAAAGDLGPEGLTFIPAAQSPNGKPLLAVGNEVSGSTTVYEITAPVVEQKEESSSSSSDGSSTGSSFGIFAAILAVLGVAGAAIQHIPGLHQQIIDMIHRAMGK</sequence>
<evidence type="ECO:0000256" key="1">
    <source>
        <dbReference type="SAM" id="Phobius"/>
    </source>
</evidence>
<dbReference type="RefSeq" id="WP_231580433.1">
    <property type="nucleotide sequence ID" value="NZ_CP046452.1"/>
</dbReference>
<keyword evidence="1" id="KW-1133">Transmembrane helix</keyword>
<proteinExistence type="predicted"/>
<keyword evidence="5" id="KW-1185">Reference proteome</keyword>
<evidence type="ECO:0000259" key="3">
    <source>
        <dbReference type="Pfam" id="PF22494"/>
    </source>
</evidence>
<protein>
    <recommendedName>
        <fullName evidence="3">Choice-of-anchor I domain-containing protein</fullName>
    </recommendedName>
</protein>
<dbReference type="Proteomes" id="UP000427071">
    <property type="component" value="Chromosome"/>
</dbReference>
<keyword evidence="1" id="KW-0472">Membrane</keyword>
<dbReference type="EMBL" id="CP046452">
    <property type="protein sequence ID" value="QGU02363.1"/>
    <property type="molecule type" value="Genomic_DNA"/>
</dbReference>
<feature type="signal peptide" evidence="2">
    <location>
        <begin position="1"/>
        <end position="26"/>
    </location>
</feature>
<keyword evidence="2" id="KW-0732">Signal</keyword>
<keyword evidence="1" id="KW-0812">Transmembrane</keyword>
<dbReference type="KEGG" id="ckw:CKALI_07505"/>
<dbReference type="PANTHER" id="PTHR46928">
    <property type="entry name" value="MESENCHYME-SPECIFIC CELL SURFACE GLYCOPROTEIN"/>
    <property type="match status" value="1"/>
</dbReference>
<dbReference type="AlphaFoldDB" id="A0A6B8VDW5"/>
<evidence type="ECO:0000313" key="5">
    <source>
        <dbReference type="Proteomes" id="UP000427071"/>
    </source>
</evidence>
<feature type="domain" description="Choice-of-anchor I" evidence="3">
    <location>
        <begin position="59"/>
        <end position="531"/>
    </location>
</feature>
<dbReference type="InterPro" id="IPR052956">
    <property type="entry name" value="Mesenchyme-surface_protein"/>
</dbReference>
<dbReference type="Pfam" id="PF22494">
    <property type="entry name" value="choice_anch_I"/>
    <property type="match status" value="1"/>
</dbReference>